<name>A0A8H3L917_9GLOM</name>
<comment type="caution">
    <text evidence="2">The sequence shown here is derived from an EMBL/GenBank/DDBJ whole genome shotgun (WGS) entry which is preliminary data.</text>
</comment>
<evidence type="ECO:0000256" key="1">
    <source>
        <dbReference type="SAM" id="MobiDB-lite"/>
    </source>
</evidence>
<evidence type="ECO:0000313" key="2">
    <source>
        <dbReference type="EMBL" id="GES83892.1"/>
    </source>
</evidence>
<organism evidence="2 3">
    <name type="scientific">Rhizophagus clarus</name>
    <dbReference type="NCBI Taxonomy" id="94130"/>
    <lineage>
        <taxon>Eukaryota</taxon>
        <taxon>Fungi</taxon>
        <taxon>Fungi incertae sedis</taxon>
        <taxon>Mucoromycota</taxon>
        <taxon>Glomeromycotina</taxon>
        <taxon>Glomeromycetes</taxon>
        <taxon>Glomerales</taxon>
        <taxon>Glomeraceae</taxon>
        <taxon>Rhizophagus</taxon>
    </lineage>
</organism>
<protein>
    <submittedName>
        <fullName evidence="2">Uncharacterized protein</fullName>
    </submittedName>
</protein>
<dbReference type="AlphaFoldDB" id="A0A8H3L917"/>
<accession>A0A8H3L917</accession>
<evidence type="ECO:0000313" key="3">
    <source>
        <dbReference type="Proteomes" id="UP000615446"/>
    </source>
</evidence>
<dbReference type="Proteomes" id="UP000615446">
    <property type="component" value="Unassembled WGS sequence"/>
</dbReference>
<reference evidence="2" key="1">
    <citation type="submission" date="2019-10" db="EMBL/GenBank/DDBJ databases">
        <title>Conservation and host-specific expression of non-tandemly repeated heterogenous ribosome RNA gene in arbuscular mycorrhizal fungi.</title>
        <authorList>
            <person name="Maeda T."/>
            <person name="Kobayashi Y."/>
            <person name="Nakagawa T."/>
            <person name="Ezawa T."/>
            <person name="Yamaguchi K."/>
            <person name="Bino T."/>
            <person name="Nishimoto Y."/>
            <person name="Shigenobu S."/>
            <person name="Kawaguchi M."/>
        </authorList>
    </citation>
    <scope>NUCLEOTIDE SEQUENCE</scope>
    <source>
        <strain evidence="2">HR1</strain>
    </source>
</reference>
<sequence>MDTSQRNYPTFINNQTSCLPQWNRNERPLMEMHRNITFVLTHLIYYKYELKTFILKNCTQGNIFLEQELRTNKIFEWTYNNNYLNQQDNAMVLQTQHAYKTTHLENTQRTLQRMETLTQHQQDFPQETNIAPINIKTHNQHDIN</sequence>
<dbReference type="EMBL" id="BLAL01000074">
    <property type="protein sequence ID" value="GES83892.1"/>
    <property type="molecule type" value="Genomic_DNA"/>
</dbReference>
<proteinExistence type="predicted"/>
<gene>
    <name evidence="2" type="ORF">RCL2_001104100</name>
</gene>
<feature type="region of interest" description="Disordered" evidence="1">
    <location>
        <begin position="123"/>
        <end position="144"/>
    </location>
</feature>